<evidence type="ECO:0000313" key="4">
    <source>
        <dbReference type="Proteomes" id="UP000007842"/>
    </source>
</evidence>
<dbReference type="KEGG" id="sct:SCAT_2590"/>
<dbReference type="AlphaFoldDB" id="F8K265"/>
<keyword evidence="2" id="KW-1133">Transmembrane helix</keyword>
<dbReference type="CDD" id="cd01127">
    <property type="entry name" value="TrwB_TraG_TraD_VirD4"/>
    <property type="match status" value="1"/>
</dbReference>
<dbReference type="PATRIC" id="fig|1003195.11.peg.4093"/>
<dbReference type="Gene3D" id="3.40.50.300">
    <property type="entry name" value="P-loop containing nucleotide triphosphate hydrolases"/>
    <property type="match status" value="1"/>
</dbReference>
<dbReference type="eggNOG" id="COG3505">
    <property type="taxonomic scope" value="Bacteria"/>
</dbReference>
<feature type="compositionally biased region" description="Low complexity" evidence="1">
    <location>
        <begin position="145"/>
        <end position="166"/>
    </location>
</feature>
<dbReference type="STRING" id="1003195.SCATT_25820"/>
<dbReference type="KEGG" id="scy:SCATT_25820"/>
<dbReference type="OrthoDB" id="226701at2"/>
<dbReference type="RefSeq" id="WP_014143333.1">
    <property type="nucleotide sequence ID" value="NC_016111.1"/>
</dbReference>
<keyword evidence="2" id="KW-0812">Transmembrane</keyword>
<dbReference type="InterPro" id="IPR027417">
    <property type="entry name" value="P-loop_NTPase"/>
</dbReference>
<evidence type="ECO:0008006" key="5">
    <source>
        <dbReference type="Google" id="ProtNLM"/>
    </source>
</evidence>
<feature type="transmembrane region" description="Helical" evidence="2">
    <location>
        <begin position="16"/>
        <end position="43"/>
    </location>
</feature>
<sequence>MTPPTRTRREGGIPDGLLVFLIGFLLAVTVLVWTATGLAGLFAHGHWPDSLYFTHTPQAMRQLVVSPKNVAAAWPDVRPADLPGPGLLWGILISELMVLLVLLGFGVGTVSRMRAVRAARRNAAAPPHPPAPPAPLPPPVAAPAYAAGVPSGAPAPTATGTGASEPAPTPRQPVEQAPQPLVEQPPPTIPTGQLDGSYVLFTGHHPDRGGEAVEPVVLAAPGPVVVTCPDARLWERTAAGRAAVGPVHLYDPEHLVDAPERLRWAPHSGCEDPSVATARARALLAPLRTHDVTANDAAATLLRCWLHAAAVDGLPFRQLHRWAAGSGAAEPVRILRTAREAASGWSGELEATLHAHPERRDTAQEAVRQTLAGLNSVHIRDACTPARGDRFELESFVRDRGTLYVVGEPREDPRSRPGAMPLLTALVSSVVEHGRRMAAGSSPGRLDPPMTCALDQVAALAPLPELPGLMGQGPALGIVTLAVLRSQEQARHRWPTREAPSIWRTATACVTADG</sequence>
<reference evidence="4" key="1">
    <citation type="submission" date="2011-12" db="EMBL/GenBank/DDBJ databases">
        <title>Complete genome sequence of Streptomyces cattleya strain DSM 46488.</title>
        <authorList>
            <person name="Ou H.-Y."/>
            <person name="Li P."/>
            <person name="Zhao C."/>
            <person name="O'Hagan D."/>
            <person name="Deng Z."/>
        </authorList>
    </citation>
    <scope>NUCLEOTIDE SEQUENCE [LARGE SCALE GENOMIC DNA]</scope>
    <source>
        <strain evidence="4">ATCC 35852 / DSM 46488 / JCM 4925 / NBRC 14057 / NRRL 8057</strain>
    </source>
</reference>
<feature type="region of interest" description="Disordered" evidence="1">
    <location>
        <begin position="145"/>
        <end position="191"/>
    </location>
</feature>
<dbReference type="EMBL" id="CP003219">
    <property type="protein sequence ID" value="AEW94953.1"/>
    <property type="molecule type" value="Genomic_DNA"/>
</dbReference>
<accession>G8WWR6</accession>
<keyword evidence="2" id="KW-0472">Membrane</keyword>
<organism evidence="3 4">
    <name type="scientific">Streptantibioticus cattleyicolor (strain ATCC 35852 / DSM 46488 / JCM 4925 / NBRC 14057 / NRRL 8057)</name>
    <name type="common">Streptomyces cattleya</name>
    <dbReference type="NCBI Taxonomy" id="1003195"/>
    <lineage>
        <taxon>Bacteria</taxon>
        <taxon>Bacillati</taxon>
        <taxon>Actinomycetota</taxon>
        <taxon>Actinomycetes</taxon>
        <taxon>Kitasatosporales</taxon>
        <taxon>Streptomycetaceae</taxon>
        <taxon>Streptantibioticus</taxon>
    </lineage>
</organism>
<evidence type="ECO:0000313" key="3">
    <source>
        <dbReference type="EMBL" id="AEW94953.1"/>
    </source>
</evidence>
<proteinExistence type="predicted"/>
<evidence type="ECO:0000256" key="2">
    <source>
        <dbReference type="SAM" id="Phobius"/>
    </source>
</evidence>
<keyword evidence="4" id="KW-1185">Reference proteome</keyword>
<dbReference type="HOGENOM" id="CLU_041672_0_0_11"/>
<name>F8K265_STREN</name>
<dbReference type="Proteomes" id="UP000007842">
    <property type="component" value="Chromosome"/>
</dbReference>
<feature type="transmembrane region" description="Helical" evidence="2">
    <location>
        <begin position="87"/>
        <end position="111"/>
    </location>
</feature>
<accession>F8K265</accession>
<protein>
    <recommendedName>
        <fullName evidence="5">Type VI secretion protein</fullName>
    </recommendedName>
</protein>
<gene>
    <name evidence="3" type="ordered locus">SCATT_25820</name>
</gene>
<evidence type="ECO:0000256" key="1">
    <source>
        <dbReference type="SAM" id="MobiDB-lite"/>
    </source>
</evidence>
<dbReference type="SUPFAM" id="SSF52540">
    <property type="entry name" value="P-loop containing nucleoside triphosphate hydrolases"/>
    <property type="match status" value="1"/>
</dbReference>